<name>A0ACC2IZL3_9PEZI</name>
<evidence type="ECO:0000313" key="2">
    <source>
        <dbReference type="Proteomes" id="UP001153334"/>
    </source>
</evidence>
<protein>
    <submittedName>
        <fullName evidence="1">Uncharacterized protein</fullName>
    </submittedName>
</protein>
<proteinExistence type="predicted"/>
<keyword evidence="2" id="KW-1185">Reference proteome</keyword>
<accession>A0ACC2IZL3</accession>
<evidence type="ECO:0000313" key="1">
    <source>
        <dbReference type="EMBL" id="KAJ8120571.1"/>
    </source>
</evidence>
<organism evidence="1 2">
    <name type="scientific">Nemania bipapillata</name>
    <dbReference type="NCBI Taxonomy" id="110536"/>
    <lineage>
        <taxon>Eukaryota</taxon>
        <taxon>Fungi</taxon>
        <taxon>Dikarya</taxon>
        <taxon>Ascomycota</taxon>
        <taxon>Pezizomycotina</taxon>
        <taxon>Sordariomycetes</taxon>
        <taxon>Xylariomycetidae</taxon>
        <taxon>Xylariales</taxon>
        <taxon>Xylariaceae</taxon>
        <taxon>Nemania</taxon>
    </lineage>
</organism>
<dbReference type="EMBL" id="JAPESX010000592">
    <property type="protein sequence ID" value="KAJ8120571.1"/>
    <property type="molecule type" value="Genomic_DNA"/>
</dbReference>
<dbReference type="Proteomes" id="UP001153334">
    <property type="component" value="Unassembled WGS sequence"/>
</dbReference>
<sequence>MASSSTSPRMIELAAKISSSVAELQSLLSAQGLPSPSFDEDSPESLPASAAKLQDVVLDATAELHELLLEPMSAVFRFSAISNLVSIDAICRFGIADMIPAGGQISFAEIAEKTPLDEALVRRLLRHSMAMRILREPEPGMVAHTKISKFLTLPYINAWVRVGAADGWPASARMVDAMEKWPSSESPNETGFCLANNTTKSIYEILAEDPERAMRFGASMKSFDHFPGWAIAQVPKLYDWASLGDARVVDVGGSQGHVAIEVAKSFEGLTFLVQDMEMFVKDAQAPEELAGRVEFMAHEIFAPQPVAADVYFFRLIFHNWGDKKALEILRAQIPALKPGAIILIQDGIMPEPGHMPLWRERDMRAVDMNMGCFFNSRERHMDEWKSLLAKADERFVLKRVIEPERSLLAFLEVVWDAPSAKS</sequence>
<gene>
    <name evidence="1" type="ORF">ONZ43_g2751</name>
</gene>
<comment type="caution">
    <text evidence="1">The sequence shown here is derived from an EMBL/GenBank/DDBJ whole genome shotgun (WGS) entry which is preliminary data.</text>
</comment>
<reference evidence="1" key="1">
    <citation type="submission" date="2022-11" db="EMBL/GenBank/DDBJ databases">
        <title>Genome Sequence of Nemania bipapillata.</title>
        <authorList>
            <person name="Buettner E."/>
        </authorList>
    </citation>
    <scope>NUCLEOTIDE SEQUENCE</scope>
    <source>
        <strain evidence="1">CP14</strain>
    </source>
</reference>